<reference evidence="2" key="1">
    <citation type="journal article" date="2015" name="Nature">
        <title>Complex archaea that bridge the gap between prokaryotes and eukaryotes.</title>
        <authorList>
            <person name="Spang A."/>
            <person name="Saw J.H."/>
            <person name="Jorgensen S.L."/>
            <person name="Zaremba-Niedzwiedzka K."/>
            <person name="Martijn J."/>
            <person name="Lind A.E."/>
            <person name="van Eijk R."/>
            <person name="Schleper C."/>
            <person name="Guy L."/>
            <person name="Ettema T.J."/>
        </authorList>
    </citation>
    <scope>NUCLEOTIDE SEQUENCE</scope>
</reference>
<evidence type="ECO:0000256" key="1">
    <source>
        <dbReference type="SAM" id="Phobius"/>
    </source>
</evidence>
<accession>A0A0F8YC97</accession>
<dbReference type="EMBL" id="LAZR01054200">
    <property type="protein sequence ID" value="KKK79062.1"/>
    <property type="molecule type" value="Genomic_DNA"/>
</dbReference>
<keyword evidence="1" id="KW-0812">Transmembrane</keyword>
<comment type="caution">
    <text evidence="2">The sequence shown here is derived from an EMBL/GenBank/DDBJ whole genome shotgun (WGS) entry which is preliminary data.</text>
</comment>
<sequence>MAIRAAQLSYTTGRAGKGFYLVLAVLLALIGLGVFAYSRQLIEGEIVTGMRDIGTMGGAAWGLYIVFLIFFVGVSFAGITVAALIRLFNLEQLRPVSRMAE</sequence>
<keyword evidence="1" id="KW-1133">Transmembrane helix</keyword>
<feature type="transmembrane region" description="Helical" evidence="1">
    <location>
        <begin position="20"/>
        <end position="38"/>
    </location>
</feature>
<feature type="non-terminal residue" evidence="2">
    <location>
        <position position="101"/>
    </location>
</feature>
<gene>
    <name evidence="2" type="ORF">LCGC14_2837310</name>
</gene>
<organism evidence="2">
    <name type="scientific">marine sediment metagenome</name>
    <dbReference type="NCBI Taxonomy" id="412755"/>
    <lineage>
        <taxon>unclassified sequences</taxon>
        <taxon>metagenomes</taxon>
        <taxon>ecological metagenomes</taxon>
    </lineage>
</organism>
<proteinExistence type="predicted"/>
<feature type="transmembrane region" description="Helical" evidence="1">
    <location>
        <begin position="58"/>
        <end position="88"/>
    </location>
</feature>
<keyword evidence="1" id="KW-0472">Membrane</keyword>
<evidence type="ECO:0000313" key="2">
    <source>
        <dbReference type="EMBL" id="KKK79062.1"/>
    </source>
</evidence>
<name>A0A0F8YC97_9ZZZZ</name>
<protein>
    <submittedName>
        <fullName evidence="2">Uncharacterized protein</fullName>
    </submittedName>
</protein>
<dbReference type="AlphaFoldDB" id="A0A0F8YC97"/>